<accession>A0ABV1FD16</accession>
<keyword evidence="1" id="KW-0812">Transmembrane</keyword>
<dbReference type="RefSeq" id="WP_367286023.1">
    <property type="nucleotide sequence ID" value="NZ_JBBMEZ010000011.1"/>
</dbReference>
<evidence type="ECO:0000313" key="3">
    <source>
        <dbReference type="Proteomes" id="UP001490816"/>
    </source>
</evidence>
<keyword evidence="1" id="KW-0472">Membrane</keyword>
<feature type="transmembrane region" description="Helical" evidence="1">
    <location>
        <begin position="12"/>
        <end position="34"/>
    </location>
</feature>
<name>A0ABV1FD16_9FIRM</name>
<evidence type="ECO:0008006" key="4">
    <source>
        <dbReference type="Google" id="ProtNLM"/>
    </source>
</evidence>
<evidence type="ECO:0000256" key="1">
    <source>
        <dbReference type="SAM" id="Phobius"/>
    </source>
</evidence>
<reference evidence="2 3" key="1">
    <citation type="submission" date="2024-03" db="EMBL/GenBank/DDBJ databases">
        <title>Human intestinal bacterial collection.</title>
        <authorList>
            <person name="Pauvert C."/>
            <person name="Hitch T.C.A."/>
            <person name="Clavel T."/>
        </authorList>
    </citation>
    <scope>NUCLEOTIDE SEQUENCE [LARGE SCALE GENOMIC DNA]</scope>
    <source>
        <strain evidence="2 3">CLA-JM-H38</strain>
    </source>
</reference>
<gene>
    <name evidence="2" type="ORF">WMO39_05485</name>
</gene>
<comment type="caution">
    <text evidence="2">The sequence shown here is derived from an EMBL/GenBank/DDBJ whole genome shotgun (WGS) entry which is preliminary data.</text>
</comment>
<organism evidence="2 3">
    <name type="scientific">Ruminococcoides intestinale</name>
    <dbReference type="NCBI Taxonomy" id="3133162"/>
    <lineage>
        <taxon>Bacteria</taxon>
        <taxon>Bacillati</taxon>
        <taxon>Bacillota</taxon>
        <taxon>Clostridia</taxon>
        <taxon>Eubacteriales</taxon>
        <taxon>Oscillospiraceae</taxon>
        <taxon>Ruminococcoides</taxon>
    </lineage>
</organism>
<evidence type="ECO:0000313" key="2">
    <source>
        <dbReference type="EMBL" id="MEQ2469789.1"/>
    </source>
</evidence>
<proteinExistence type="predicted"/>
<sequence length="258" mass="29079">MKKFNLKKSAKYIICTLLTLTVVATVVFLPRFYYSVTDNRDSVGNTAETFKLTADITTSSGGEFLKLVSNEDTVWVLQNNAPKAETVISYAKKAISNLANSLKDTNLFSNIAGYIPQFFTFDSCSGYKLTMRGTLDGNVIVSSDFMFVTCNYAKEGERYGLNITMLFDTETFTIYELNIDTTYLSDSGTESENPLYSVIPYSDSYEQELSDALIKYWGVSSDSITVNVRPESFSINICPQPFLEYSKINNEQFDYYVL</sequence>
<dbReference type="EMBL" id="JBBMEZ010000011">
    <property type="protein sequence ID" value="MEQ2469789.1"/>
    <property type="molecule type" value="Genomic_DNA"/>
</dbReference>
<dbReference type="Proteomes" id="UP001490816">
    <property type="component" value="Unassembled WGS sequence"/>
</dbReference>
<keyword evidence="3" id="KW-1185">Reference proteome</keyword>
<keyword evidence="1" id="KW-1133">Transmembrane helix</keyword>
<protein>
    <recommendedName>
        <fullName evidence="4">DUF4340 domain-containing protein</fullName>
    </recommendedName>
</protein>